<protein>
    <submittedName>
        <fullName evidence="1">Uncharacterized protein</fullName>
    </submittedName>
</protein>
<dbReference type="RefSeq" id="WP_039466686.1">
    <property type="nucleotide sequence ID" value="NZ_JWLZ01000188.1"/>
</dbReference>
<evidence type="ECO:0000313" key="2">
    <source>
        <dbReference type="Proteomes" id="UP000031278"/>
    </source>
</evidence>
<dbReference type="EMBL" id="JWLZ01000188">
    <property type="protein sequence ID" value="KHT61910.1"/>
    <property type="molecule type" value="Genomic_DNA"/>
</dbReference>
<dbReference type="AlphaFoldDB" id="A0A0B9GAI4"/>
<reference evidence="1 2" key="1">
    <citation type="submission" date="2014-12" db="EMBL/GenBank/DDBJ databases">
        <title>Genome sequencing of Photobacterium gaetbulicola AD005a.</title>
        <authorList>
            <person name="Adrian T.G.S."/>
            <person name="Chan K.G."/>
        </authorList>
    </citation>
    <scope>NUCLEOTIDE SEQUENCE [LARGE SCALE GENOMIC DNA]</scope>
    <source>
        <strain evidence="1 2">AD005a</strain>
    </source>
</reference>
<proteinExistence type="predicted"/>
<sequence length="193" mass="22936">MRDYKVVKIMLMVLFVLIHSTMVNADIRSELYIIESINNKKATCCETDYDFYVYIYNATDLPWNIDYEYASEKYGENSYYIKSVLDNYFSKKFLILDNSTDFENLTIDKREAQLEYLRYISNNINNQIASEISIISGVYRPDIDGLNYAQRLDIYTRLIKTKDSIDLQKMLFHDSEKELARNFIEQIQRHNGE</sequence>
<gene>
    <name evidence="1" type="ORF">RJ45_20480</name>
</gene>
<evidence type="ECO:0000313" key="1">
    <source>
        <dbReference type="EMBL" id="KHT61910.1"/>
    </source>
</evidence>
<accession>A0A0B9GAI4</accession>
<organism evidence="1 2">
    <name type="scientific">Photobacterium gaetbulicola</name>
    <dbReference type="NCBI Taxonomy" id="1295392"/>
    <lineage>
        <taxon>Bacteria</taxon>
        <taxon>Pseudomonadati</taxon>
        <taxon>Pseudomonadota</taxon>
        <taxon>Gammaproteobacteria</taxon>
        <taxon>Vibrionales</taxon>
        <taxon>Vibrionaceae</taxon>
        <taxon>Photobacterium</taxon>
    </lineage>
</organism>
<dbReference type="Proteomes" id="UP000031278">
    <property type="component" value="Unassembled WGS sequence"/>
</dbReference>
<name>A0A0B9GAI4_9GAMM</name>
<comment type="caution">
    <text evidence="1">The sequence shown here is derived from an EMBL/GenBank/DDBJ whole genome shotgun (WGS) entry which is preliminary data.</text>
</comment>